<dbReference type="KEGG" id="aue:C5O00_09270"/>
<sequence length="155" mass="17188">MGQTYKNVEITPRSVSGSSAEQLSLYTSQFLKTNTPSNNSVSNAVFIRQVGNNNKFTSEVKSVYSNISAFQQGNNNEAYVGLEAVGVDELILQRGNNNIFYDIGSGTKFFHRGQVTQTGTNQRLLILGENTLSDRMKINMQGSNQTVIVRNIKRQ</sequence>
<reference evidence="1 2" key="1">
    <citation type="submission" date="2018-02" db="EMBL/GenBank/DDBJ databases">
        <title>Genomic analysis of the strain RR4-38 isolated from a seawater recirculating aquaculture system.</title>
        <authorList>
            <person name="Kim Y.-S."/>
            <person name="Jang Y.H."/>
            <person name="Kim K.-H."/>
        </authorList>
    </citation>
    <scope>NUCLEOTIDE SEQUENCE [LARGE SCALE GENOMIC DNA]</scope>
    <source>
        <strain evidence="1 2">RR4-38</strain>
    </source>
</reference>
<proteinExistence type="predicted"/>
<keyword evidence="2" id="KW-1185">Reference proteome</keyword>
<evidence type="ECO:0000313" key="1">
    <source>
        <dbReference type="EMBL" id="AVI51353.1"/>
    </source>
</evidence>
<accession>A0A2S0HYT7</accession>
<gene>
    <name evidence="1" type="ORF">C5O00_09270</name>
</gene>
<protein>
    <submittedName>
        <fullName evidence="1">Uncharacterized protein</fullName>
    </submittedName>
</protein>
<name>A0A2S0HYT7_9FLAO</name>
<organism evidence="1 2">
    <name type="scientific">Pukyongia salina</name>
    <dbReference type="NCBI Taxonomy" id="2094025"/>
    <lineage>
        <taxon>Bacteria</taxon>
        <taxon>Pseudomonadati</taxon>
        <taxon>Bacteroidota</taxon>
        <taxon>Flavobacteriia</taxon>
        <taxon>Flavobacteriales</taxon>
        <taxon>Flavobacteriaceae</taxon>
        <taxon>Pukyongia</taxon>
    </lineage>
</organism>
<dbReference type="Proteomes" id="UP000238442">
    <property type="component" value="Chromosome"/>
</dbReference>
<dbReference type="EMBL" id="CP027062">
    <property type="protein sequence ID" value="AVI51353.1"/>
    <property type="molecule type" value="Genomic_DNA"/>
</dbReference>
<dbReference type="AlphaFoldDB" id="A0A2S0HYT7"/>
<evidence type="ECO:0000313" key="2">
    <source>
        <dbReference type="Proteomes" id="UP000238442"/>
    </source>
</evidence>